<dbReference type="Gene3D" id="2.60.40.60">
    <property type="entry name" value="Cadherins"/>
    <property type="match status" value="1"/>
</dbReference>
<evidence type="ECO:0000313" key="7">
    <source>
        <dbReference type="Proteomes" id="UP000285780"/>
    </source>
</evidence>
<dbReference type="PROSITE" id="PS51257">
    <property type="entry name" value="PROKAR_LIPOPROTEIN"/>
    <property type="match status" value="1"/>
</dbReference>
<reference evidence="6 7" key="1">
    <citation type="submission" date="2018-09" db="EMBL/GenBank/DDBJ databases">
        <title>Genomic Encyclopedia of Archaeal and Bacterial Type Strains, Phase II (KMG-II): from individual species to whole genera.</title>
        <authorList>
            <person name="Goeker M."/>
        </authorList>
    </citation>
    <scope>NUCLEOTIDE SEQUENCE [LARGE SCALE GENOMIC DNA]</scope>
    <source>
        <strain evidence="6 7">DSM 16505</strain>
    </source>
</reference>
<evidence type="ECO:0000256" key="1">
    <source>
        <dbReference type="ARBA" id="ARBA00004191"/>
    </source>
</evidence>
<dbReference type="InterPro" id="IPR015919">
    <property type="entry name" value="Cadherin-like_sf"/>
</dbReference>
<keyword evidence="5" id="KW-0325">Glycoprotein</keyword>
<dbReference type="Gene3D" id="3.80.20.20">
    <property type="entry name" value="Receptor L-domain"/>
    <property type="match status" value="2"/>
</dbReference>
<dbReference type="GO" id="GO:0005509">
    <property type="term" value="F:calcium ion binding"/>
    <property type="evidence" value="ECO:0007669"/>
    <property type="project" value="InterPro"/>
</dbReference>
<comment type="subcellular location">
    <subcellularLocation>
        <location evidence="1">Secreted</location>
        <location evidence="1">Cell wall</location>
    </subcellularLocation>
</comment>
<organism evidence="6 7">
    <name type="scientific">Tenacibaculum lutimaris</name>
    <dbReference type="NCBI Taxonomy" id="285258"/>
    <lineage>
        <taxon>Bacteria</taxon>
        <taxon>Pseudomonadati</taxon>
        <taxon>Bacteroidota</taxon>
        <taxon>Flavobacteriia</taxon>
        <taxon>Flavobacteriales</taxon>
        <taxon>Flavobacteriaceae</taxon>
        <taxon>Tenacibaculum</taxon>
    </lineage>
</organism>
<keyword evidence="3" id="KW-0964">Secreted</keyword>
<accession>A0A420E2W9</accession>
<dbReference type="PANTHER" id="PTHR31018">
    <property type="entry name" value="SPORULATION-SPECIFIC PROTEIN-RELATED"/>
    <property type="match status" value="1"/>
</dbReference>
<sequence>MKRNSSYLEEKIKTETKKNTKYILLFTLALLFISCGNDDNLDKTGEIVTLETKDMSFNINENPFSGAFIGTIKAETNQGSISYSVIKQTPENSFMINSNTGELTVDNTSVYDYETATKVTGIIEVSNGEIIKKINITINIDNLEDVYTGDVHLKTQEEVNEFASYKYNEVNGDLTIGDYKNNLEIKDLSLLIDLKTIRGSLFVFNNPDLKNLEGLNNISTIYDICGIGFNNSLADISSLKNLTKTGSLLVTNCPLLKTIDCFSKINSINGYLEISRNPSLESLNGLQSINTVTGRVDISINNKLVNISELTNLKNIGDFLALNHNNSLTDIKGLNNLESIGRGVQIMNNENLTDFNSLNKITTLPILEIRENPNLQSINGFSNLKKIEYYFIIYNNNSLTTIDGLGNLESVEKLNIEDNILLDNFCSLNKLVLNNFPSTNYLIRNNKFNPSLDDLKNGKCNI</sequence>
<evidence type="ECO:0000256" key="3">
    <source>
        <dbReference type="ARBA" id="ARBA00022525"/>
    </source>
</evidence>
<dbReference type="InterPro" id="IPR036941">
    <property type="entry name" value="Rcpt_L-dom_sf"/>
</dbReference>
<evidence type="ECO:0008006" key="8">
    <source>
        <dbReference type="Google" id="ProtNLM"/>
    </source>
</evidence>
<dbReference type="CDD" id="cd11304">
    <property type="entry name" value="Cadherin_repeat"/>
    <property type="match status" value="1"/>
</dbReference>
<dbReference type="AlphaFoldDB" id="A0A420E2W9"/>
<dbReference type="EMBL" id="RAQM01000007">
    <property type="protein sequence ID" value="RKF04390.1"/>
    <property type="molecule type" value="Genomic_DNA"/>
</dbReference>
<evidence type="ECO:0000256" key="5">
    <source>
        <dbReference type="ARBA" id="ARBA00023180"/>
    </source>
</evidence>
<proteinExistence type="predicted"/>
<dbReference type="InterPro" id="IPR051648">
    <property type="entry name" value="CWI-Assembly_Regulator"/>
</dbReference>
<dbReference type="SUPFAM" id="SSF49313">
    <property type="entry name" value="Cadherin-like"/>
    <property type="match status" value="1"/>
</dbReference>
<comment type="caution">
    <text evidence="6">The sequence shown here is derived from an EMBL/GenBank/DDBJ whole genome shotgun (WGS) entry which is preliminary data.</text>
</comment>
<evidence type="ECO:0000256" key="4">
    <source>
        <dbReference type="ARBA" id="ARBA00022729"/>
    </source>
</evidence>
<keyword evidence="2" id="KW-0134">Cell wall</keyword>
<dbReference type="Proteomes" id="UP000285780">
    <property type="component" value="Unassembled WGS sequence"/>
</dbReference>
<protein>
    <recommendedName>
        <fullName evidence="8">Cadherin domain-containing protein</fullName>
    </recommendedName>
</protein>
<keyword evidence="7" id="KW-1185">Reference proteome</keyword>
<evidence type="ECO:0000313" key="6">
    <source>
        <dbReference type="EMBL" id="RKF04390.1"/>
    </source>
</evidence>
<dbReference type="RefSeq" id="WP_120186347.1">
    <property type="nucleotide sequence ID" value="NZ_RAQM01000007.1"/>
</dbReference>
<keyword evidence="4" id="KW-0732">Signal</keyword>
<name>A0A420E2W9_9FLAO</name>
<evidence type="ECO:0000256" key="2">
    <source>
        <dbReference type="ARBA" id="ARBA00022512"/>
    </source>
</evidence>
<dbReference type="SUPFAM" id="SSF52058">
    <property type="entry name" value="L domain-like"/>
    <property type="match status" value="3"/>
</dbReference>
<dbReference type="GO" id="GO:0016020">
    <property type="term" value="C:membrane"/>
    <property type="evidence" value="ECO:0007669"/>
    <property type="project" value="InterPro"/>
</dbReference>
<gene>
    <name evidence="6" type="ORF">C8N26_1058</name>
</gene>
<dbReference type="GO" id="GO:0030313">
    <property type="term" value="C:cell envelope"/>
    <property type="evidence" value="ECO:0007669"/>
    <property type="project" value="UniProtKB-SubCell"/>
</dbReference>
<dbReference type="PANTHER" id="PTHR31018:SF3">
    <property type="entry name" value="RECEPTOR PROTEIN-TYROSINE KINASE"/>
    <property type="match status" value="1"/>
</dbReference>